<sequence>MKYEEYMQEQKEKKNLPGVCFKKPKKILKKRDHVPSQIALNEATTVLVNAKFVMEPFSRSLGWFNENAQKLLELQGQDLVNYALQKAMVRADLARNGIFDYEKLKKTWNMRTVDQFEKCKERVMESKKEEEAVGLRVKKAVLFPQETEKGLWPKDYSLSDHTCLTVQL</sequence>
<name>A0A8S9MIR3_BRACR</name>
<comment type="caution">
    <text evidence="2">The sequence shown here is derived from an EMBL/GenBank/DDBJ whole genome shotgun (WGS) entry which is preliminary data.</text>
</comment>
<evidence type="ECO:0000313" key="2">
    <source>
        <dbReference type="EMBL" id="KAF2619880.1"/>
    </source>
</evidence>
<evidence type="ECO:0000313" key="3">
    <source>
        <dbReference type="Proteomes" id="UP000712281"/>
    </source>
</evidence>
<gene>
    <name evidence="2" type="ORF">F2Q68_00042849</name>
    <name evidence="1" type="ORF">F2Q70_00042190</name>
</gene>
<dbReference type="Proteomes" id="UP000712281">
    <property type="component" value="Unassembled WGS sequence"/>
</dbReference>
<accession>A0A8S9MIR3</accession>
<protein>
    <submittedName>
        <fullName evidence="2">Uncharacterized protein</fullName>
    </submittedName>
</protein>
<evidence type="ECO:0000313" key="1">
    <source>
        <dbReference type="EMBL" id="KAF2588444.1"/>
    </source>
</evidence>
<reference evidence="2" key="1">
    <citation type="submission" date="2019-12" db="EMBL/GenBank/DDBJ databases">
        <title>Genome sequencing and annotation of Brassica cretica.</title>
        <authorList>
            <person name="Studholme D.J."/>
            <person name="Sarris P.F."/>
        </authorList>
    </citation>
    <scope>NUCLEOTIDE SEQUENCE</scope>
    <source>
        <strain evidence="2">PFS-001/15</strain>
        <strain evidence="1">PFS-102/07</strain>
        <tissue evidence="2">Leaf</tissue>
    </source>
</reference>
<dbReference type="AlphaFoldDB" id="A0A8S9MIR3"/>
<dbReference type="EMBL" id="QGKY02000190">
    <property type="protein sequence ID" value="KAF2588444.1"/>
    <property type="molecule type" value="Genomic_DNA"/>
</dbReference>
<proteinExistence type="predicted"/>
<organism evidence="2 3">
    <name type="scientific">Brassica cretica</name>
    <name type="common">Mustard</name>
    <dbReference type="NCBI Taxonomy" id="69181"/>
    <lineage>
        <taxon>Eukaryota</taxon>
        <taxon>Viridiplantae</taxon>
        <taxon>Streptophyta</taxon>
        <taxon>Embryophyta</taxon>
        <taxon>Tracheophyta</taxon>
        <taxon>Spermatophyta</taxon>
        <taxon>Magnoliopsida</taxon>
        <taxon>eudicotyledons</taxon>
        <taxon>Gunneridae</taxon>
        <taxon>Pentapetalae</taxon>
        <taxon>rosids</taxon>
        <taxon>malvids</taxon>
        <taxon>Brassicales</taxon>
        <taxon>Brassicaceae</taxon>
        <taxon>Brassiceae</taxon>
        <taxon>Brassica</taxon>
    </lineage>
</organism>
<dbReference type="EMBL" id="QGKW02000007">
    <property type="protein sequence ID" value="KAF2619880.1"/>
    <property type="molecule type" value="Genomic_DNA"/>
</dbReference>